<dbReference type="EC" id="2.7.7.7" evidence="4"/>
<evidence type="ECO:0000256" key="14">
    <source>
        <dbReference type="ARBA" id="ARBA00057053"/>
    </source>
</evidence>
<dbReference type="PRINTS" id="PR00867">
    <property type="entry name" value="DNAPOLG"/>
</dbReference>
<evidence type="ECO:0000256" key="4">
    <source>
        <dbReference type="ARBA" id="ARBA00012417"/>
    </source>
</evidence>
<comment type="catalytic activity">
    <reaction evidence="13">
        <text>DNA(n) + a 2'-deoxyribonucleoside 5'-triphosphate = DNA(n+1) + diphosphate</text>
        <dbReference type="Rhea" id="RHEA:22508"/>
        <dbReference type="Rhea" id="RHEA-COMP:17339"/>
        <dbReference type="Rhea" id="RHEA-COMP:17340"/>
        <dbReference type="ChEBI" id="CHEBI:33019"/>
        <dbReference type="ChEBI" id="CHEBI:61560"/>
        <dbReference type="ChEBI" id="CHEBI:173112"/>
        <dbReference type="EC" id="2.7.7.7"/>
    </reaction>
</comment>
<dbReference type="InterPro" id="IPR047580">
    <property type="entry name" value="POLG_palm_dom"/>
</dbReference>
<keyword evidence="9 17" id="KW-0239">DNA-directed DNA polymerase</keyword>
<feature type="region of interest" description="Disordered" evidence="15">
    <location>
        <begin position="44"/>
        <end position="86"/>
    </location>
</feature>
<feature type="domain" description="DNA-directed DNA polymerase family A palm" evidence="16">
    <location>
        <begin position="927"/>
        <end position="1157"/>
    </location>
</feature>
<dbReference type="InterPro" id="IPR001098">
    <property type="entry name" value="DNA-dir_DNA_pol_A_palm_dom"/>
</dbReference>
<feature type="compositionally biased region" description="Basic and acidic residues" evidence="15">
    <location>
        <begin position="595"/>
        <end position="610"/>
    </location>
</feature>
<proteinExistence type="inferred from homology"/>
<dbReference type="EMBL" id="WIWT01000009">
    <property type="protein sequence ID" value="KAF3219411.1"/>
    <property type="molecule type" value="Genomic_DNA"/>
</dbReference>
<dbReference type="GO" id="GO:0008408">
    <property type="term" value="F:3'-5' exonuclease activity"/>
    <property type="evidence" value="ECO:0007669"/>
    <property type="project" value="TreeGrafter"/>
</dbReference>
<dbReference type="GO" id="GO:0003887">
    <property type="term" value="F:DNA-directed DNA polymerase activity"/>
    <property type="evidence" value="ECO:0007669"/>
    <property type="project" value="UniProtKB-KW"/>
</dbReference>
<protein>
    <recommendedName>
        <fullName evidence="4">DNA-directed DNA polymerase</fullName>
        <ecNumber evidence="4">2.7.7.7</ecNumber>
    </recommendedName>
    <alternativeName>
        <fullName evidence="12">Mitochondrial DNA polymerase catalytic subunit</fullName>
    </alternativeName>
</protein>
<dbReference type="Pfam" id="PF18136">
    <property type="entry name" value="DNApol_Exo"/>
    <property type="match status" value="1"/>
</dbReference>
<evidence type="ECO:0000256" key="2">
    <source>
        <dbReference type="ARBA" id="ARBA00004173"/>
    </source>
</evidence>
<evidence type="ECO:0000256" key="3">
    <source>
        <dbReference type="ARBA" id="ARBA00007705"/>
    </source>
</evidence>
<dbReference type="InterPro" id="IPR041336">
    <property type="entry name" value="DNApol_Exo"/>
</dbReference>
<feature type="region of interest" description="Disordered" evidence="15">
    <location>
        <begin position="542"/>
        <end position="610"/>
    </location>
</feature>
<keyword evidence="5" id="KW-0808">Transferase</keyword>
<dbReference type="FunFam" id="1.10.150.20:FF:000035">
    <property type="entry name" value="DNA polymerase gamma, mitochondrial"/>
    <property type="match status" value="1"/>
</dbReference>
<organism evidence="17 18">
    <name type="scientific">Orbilia oligospora</name>
    <name type="common">Nematode-trapping fungus</name>
    <name type="synonym">Arthrobotrys oligospora</name>
    <dbReference type="NCBI Taxonomy" id="2813651"/>
    <lineage>
        <taxon>Eukaryota</taxon>
        <taxon>Fungi</taxon>
        <taxon>Dikarya</taxon>
        <taxon>Ascomycota</taxon>
        <taxon>Pezizomycotina</taxon>
        <taxon>Orbiliomycetes</taxon>
        <taxon>Orbiliales</taxon>
        <taxon>Orbiliaceae</taxon>
        <taxon>Orbilia</taxon>
    </lineage>
</organism>
<comment type="subcellular location">
    <subcellularLocation>
        <location evidence="2">Mitochondrion</location>
    </subcellularLocation>
</comment>
<evidence type="ECO:0000313" key="18">
    <source>
        <dbReference type="Proteomes" id="UP000614610"/>
    </source>
</evidence>
<keyword evidence="8" id="KW-0460">Magnesium</keyword>
<dbReference type="InterPro" id="IPR019760">
    <property type="entry name" value="DNA-dir_DNA_pol_A_CS"/>
</dbReference>
<dbReference type="Proteomes" id="UP000614610">
    <property type="component" value="Unassembled WGS sequence"/>
</dbReference>
<evidence type="ECO:0000256" key="6">
    <source>
        <dbReference type="ARBA" id="ARBA00022695"/>
    </source>
</evidence>
<comment type="similarity">
    <text evidence="3">Belongs to the DNA polymerase type-A family.</text>
</comment>
<dbReference type="GO" id="GO:0005760">
    <property type="term" value="C:gamma DNA polymerase complex"/>
    <property type="evidence" value="ECO:0007669"/>
    <property type="project" value="InterPro"/>
</dbReference>
<feature type="compositionally biased region" description="Low complexity" evidence="15">
    <location>
        <begin position="66"/>
        <end position="84"/>
    </location>
</feature>
<evidence type="ECO:0000256" key="12">
    <source>
        <dbReference type="ARBA" id="ARBA00031966"/>
    </source>
</evidence>
<dbReference type="PANTHER" id="PTHR10267">
    <property type="entry name" value="DNA POLYMERASE SUBUNIT GAMMA-1"/>
    <property type="match status" value="1"/>
</dbReference>
<dbReference type="CDD" id="cd08641">
    <property type="entry name" value="DNA_pol_gammaA"/>
    <property type="match status" value="1"/>
</dbReference>
<evidence type="ECO:0000256" key="13">
    <source>
        <dbReference type="ARBA" id="ARBA00049244"/>
    </source>
</evidence>
<evidence type="ECO:0000256" key="9">
    <source>
        <dbReference type="ARBA" id="ARBA00022932"/>
    </source>
</evidence>
<dbReference type="Pfam" id="PF00476">
    <property type="entry name" value="DNA_pol_A"/>
    <property type="match status" value="1"/>
</dbReference>
<evidence type="ECO:0000256" key="10">
    <source>
        <dbReference type="ARBA" id="ARBA00023125"/>
    </source>
</evidence>
<keyword evidence="7" id="KW-0235">DNA replication</keyword>
<evidence type="ECO:0000256" key="15">
    <source>
        <dbReference type="SAM" id="MobiDB-lite"/>
    </source>
</evidence>
<dbReference type="Gene3D" id="1.10.150.20">
    <property type="entry name" value="5' to 3' exonuclease, C-terminal subdomain"/>
    <property type="match status" value="1"/>
</dbReference>
<dbReference type="SUPFAM" id="SSF56672">
    <property type="entry name" value="DNA/RNA polymerases"/>
    <property type="match status" value="1"/>
</dbReference>
<dbReference type="SMART" id="SM00482">
    <property type="entry name" value="POLAc"/>
    <property type="match status" value="1"/>
</dbReference>
<dbReference type="FunFam" id="3.30.420.390:FF:000003">
    <property type="entry name" value="DNA polymerase gamma, mitochondrial"/>
    <property type="match status" value="1"/>
</dbReference>
<dbReference type="PROSITE" id="PS00447">
    <property type="entry name" value="DNA_POLYMERASE_A"/>
    <property type="match status" value="1"/>
</dbReference>
<dbReference type="GO" id="GO:0006264">
    <property type="term" value="P:mitochondrial DNA replication"/>
    <property type="evidence" value="ECO:0007669"/>
    <property type="project" value="InterPro"/>
</dbReference>
<dbReference type="InterPro" id="IPR043502">
    <property type="entry name" value="DNA/RNA_pol_sf"/>
</dbReference>
<sequence>MNRTLRFTRVAPRQPTFSLLVRPHIARQQPLRTRWQAIEAVRRNSGLSTPSSSVRDESLAELSKYPISTPSTSASSPTSDTTEPITLDATSASVTKAFNLERPKARFNEIKVQHISDQLHRQIFGNNTAQPVDEQLVDLAKKHLDIHDLLGKQSAPTKPIGFEMPKLVGESLDEHFFKLGSYTGDPWLGYAKKFAQSNIPLPPSQWNTKTSGWTKYGRNGDVIAVNCDPPQDEMLCFDVEVLYKVSPYAVLACAASPTAWYSWISPWVLGESTDNKQLIPLGDPSKKRIVVGHNVSYDRARIAEEYSLKQTGTFFLDTMSLHAAVNGMCSRQRPTWMKHRKNKELREKLANGPDPELANMVEQAAQELEPEIWVDHSSINSLKDVAMFHCNIQVSKETRDMMGEMMKVEDLVPKLQECLAYCAYDVKVTHDVYKKVLPRFLETCPHPVSFSALRHMGSLLLPVNQSWSNYIANSEAIYNGLVTKVKNHLEALTEQAAALSFGLMSKERRTVIDDRIKQLGEELVEANAVYGKLVAEENELLRKPKKRRASKASKTQADADAETGAETRLGVEPSLIDLPPVAVPSETKQRRRTAKKVEKQDDDDSKEKTEALKGLGKKKLKATKRIDTIAEEATTLQKQLADDKTLADRNIENIQQNPWSKENAWLSQLDWEGREVRYKKQKKPTDPLVPYARQKLPGYPNWYKDLFKTSTDMSISVRTRVSALMLRLQWDGYPLVWTDKYGWTFRVPNSEVYKYSNTPMVQCNVLDLINEPNPHVATDNQAVYFKLPHNGGKDARCVNPLAKSYQRYFEDGVLTSEFPQAKEALDMNAACSYWISARERIKSQFVVWEDKEIGKDMGFESPEDSKFSQSRLAAHAVNLAAEPGSEQSDQKELGLILPQIVTMGTITRRAIENTWLTASNAKKNRVGSELKAMIQAPPGYCFVGADVDSEELWIASLIGDAEFKMHGGNAIGFMTLEGSKAAGTDMHSRTASVLGISRNNAKVFNYGRIYGAGLKFAASLLRQFNPNVNESQANEIAGNLYVVTKGIKTTRKLLSDKAFWRGGTESFVFNKLEEFAEQDFPKTPVLGAGITEALQKNHIGKGAFLTSRINWAIQSSGVDYLHLLIVSMDYLIQQYKLNARLMITVHDEIRYIVQLDDRYKVAMALQVANIWTRSMFSQQMGINDLPQSCAFFSAVDIDHVLRKEVDLDCVTPSNPDKIKSGESVDMEGLIAREEARLPLGKETIVAEKLAAIKYTPRVPILEQLAQQTQSNIYQMKAQIAKDEKDLARAIRELKTEAPELIRDTTKGGTVVKQKDYGWNISTLSKPQPSPKQSKPSQKLAAKMHVTVVVLGIPKNISAVISHFRRTANPEGRISEEIVKSLLSFPGLRGVNIQFMTGYKDSSWAVFIYLAMSEIVQGLSNSPTHRRNIRTLRISHFDKFHRPSEPVEYPRECSRSGVVNDDDDGCKFWLPDEFHEKLDLRDESYQLPNLKELAFKGIDYVNFFEYSEDSHENIHFKLLRSSAPTLRKLSMMIQKIYTGDCQDGLWAAYLDTLAITISLTNYSD</sequence>
<comment type="caution">
    <text evidence="17">The sequence shown here is derived from an EMBL/GenBank/DDBJ whole genome shotgun (WGS) entry which is preliminary data.</text>
</comment>
<evidence type="ECO:0000256" key="8">
    <source>
        <dbReference type="ARBA" id="ARBA00022842"/>
    </source>
</evidence>
<dbReference type="OrthoDB" id="5588663at2759"/>
<dbReference type="SUPFAM" id="SSF53098">
    <property type="entry name" value="Ribonuclease H-like"/>
    <property type="match status" value="1"/>
</dbReference>
<comment type="function">
    <text evidence="14">Involved in the replication of mitochondrial DNA.</text>
</comment>
<keyword evidence="6" id="KW-0548">Nucleotidyltransferase</keyword>
<accession>A0A8H8VIC5</accession>
<comment type="cofactor">
    <cofactor evidence="1">
        <name>Mg(2+)</name>
        <dbReference type="ChEBI" id="CHEBI:18420"/>
    </cofactor>
</comment>
<dbReference type="InterPro" id="IPR002297">
    <property type="entry name" value="DNA-dir_DNA_pol_A_mt"/>
</dbReference>
<evidence type="ECO:0000256" key="1">
    <source>
        <dbReference type="ARBA" id="ARBA00001946"/>
    </source>
</evidence>
<evidence type="ECO:0000313" key="17">
    <source>
        <dbReference type="EMBL" id="KAF3219411.1"/>
    </source>
</evidence>
<keyword evidence="11" id="KW-0496">Mitochondrion</keyword>
<evidence type="ECO:0000259" key="16">
    <source>
        <dbReference type="SMART" id="SM00482"/>
    </source>
</evidence>
<dbReference type="Gene3D" id="3.30.420.390">
    <property type="match status" value="2"/>
</dbReference>
<evidence type="ECO:0000256" key="11">
    <source>
        <dbReference type="ARBA" id="ARBA00023128"/>
    </source>
</evidence>
<evidence type="ECO:0000256" key="5">
    <source>
        <dbReference type="ARBA" id="ARBA00022679"/>
    </source>
</evidence>
<dbReference type="Gene3D" id="3.30.70.370">
    <property type="match status" value="1"/>
</dbReference>
<gene>
    <name evidence="17" type="primary">MIP1</name>
    <name evidence="17" type="ORF">TWF679_010882</name>
</gene>
<keyword evidence="10" id="KW-0238">DNA-binding</keyword>
<dbReference type="InterPro" id="IPR012337">
    <property type="entry name" value="RNaseH-like_sf"/>
</dbReference>
<name>A0A8H8VIC5_ORBOL</name>
<dbReference type="PANTHER" id="PTHR10267:SF0">
    <property type="entry name" value="DNA POLYMERASE SUBUNIT GAMMA-1"/>
    <property type="match status" value="1"/>
</dbReference>
<evidence type="ECO:0000256" key="7">
    <source>
        <dbReference type="ARBA" id="ARBA00022705"/>
    </source>
</evidence>
<reference evidence="17" key="1">
    <citation type="submission" date="2019-06" db="EMBL/GenBank/DDBJ databases">
        <authorList>
            <person name="Palmer J.M."/>
        </authorList>
    </citation>
    <scope>NUCLEOTIDE SEQUENCE</scope>
    <source>
        <strain evidence="17">TWF679</strain>
    </source>
</reference>
<dbReference type="GO" id="GO:0003677">
    <property type="term" value="F:DNA binding"/>
    <property type="evidence" value="ECO:0007669"/>
    <property type="project" value="UniProtKB-KW"/>
</dbReference>